<dbReference type="EMBL" id="SMFZ01000002">
    <property type="protein sequence ID" value="TCK20823.1"/>
    <property type="molecule type" value="Genomic_DNA"/>
</dbReference>
<evidence type="ECO:0000313" key="2">
    <source>
        <dbReference type="EMBL" id="TCK20823.1"/>
    </source>
</evidence>
<organism evidence="2 3">
    <name type="scientific">Pseudonocardia endophytica</name>
    <dbReference type="NCBI Taxonomy" id="401976"/>
    <lineage>
        <taxon>Bacteria</taxon>
        <taxon>Bacillati</taxon>
        <taxon>Actinomycetota</taxon>
        <taxon>Actinomycetes</taxon>
        <taxon>Pseudonocardiales</taxon>
        <taxon>Pseudonocardiaceae</taxon>
        <taxon>Pseudonocardia</taxon>
    </lineage>
</organism>
<accession>A0A4R1HIW8</accession>
<dbReference type="AlphaFoldDB" id="A0A4R1HIW8"/>
<gene>
    <name evidence="2" type="ORF">EV378_4787</name>
</gene>
<keyword evidence="3" id="KW-1185">Reference proteome</keyword>
<evidence type="ECO:0000256" key="1">
    <source>
        <dbReference type="SAM" id="MobiDB-lite"/>
    </source>
</evidence>
<feature type="region of interest" description="Disordered" evidence="1">
    <location>
        <begin position="13"/>
        <end position="35"/>
    </location>
</feature>
<proteinExistence type="predicted"/>
<sequence>MIGGFEWWVREGLPVSGDDGERRPSPDPPVAVVDE</sequence>
<protein>
    <recommendedName>
        <fullName evidence="4">Rhodanese-like domain-containing protein</fullName>
    </recommendedName>
</protein>
<name>A0A4R1HIW8_PSEEN</name>
<evidence type="ECO:0000313" key="3">
    <source>
        <dbReference type="Proteomes" id="UP000295560"/>
    </source>
</evidence>
<dbReference type="Proteomes" id="UP000295560">
    <property type="component" value="Unassembled WGS sequence"/>
</dbReference>
<evidence type="ECO:0008006" key="4">
    <source>
        <dbReference type="Google" id="ProtNLM"/>
    </source>
</evidence>
<reference evidence="2 3" key="1">
    <citation type="submission" date="2019-03" db="EMBL/GenBank/DDBJ databases">
        <title>Sequencing the genomes of 1000 actinobacteria strains.</title>
        <authorList>
            <person name="Klenk H.-P."/>
        </authorList>
    </citation>
    <scope>NUCLEOTIDE SEQUENCE [LARGE SCALE GENOMIC DNA]</scope>
    <source>
        <strain evidence="2 3">DSM 44969</strain>
    </source>
</reference>
<comment type="caution">
    <text evidence="2">The sequence shown here is derived from an EMBL/GenBank/DDBJ whole genome shotgun (WGS) entry which is preliminary data.</text>
</comment>